<organism evidence="1 2">
    <name type="scientific">Croceimicrobium hydrocarbonivorans</name>
    <dbReference type="NCBI Taxonomy" id="2761580"/>
    <lineage>
        <taxon>Bacteria</taxon>
        <taxon>Pseudomonadati</taxon>
        <taxon>Bacteroidota</taxon>
        <taxon>Flavobacteriia</taxon>
        <taxon>Flavobacteriales</taxon>
        <taxon>Owenweeksiaceae</taxon>
        <taxon>Croceimicrobium</taxon>
    </lineage>
</organism>
<name>A0A7H0VEG8_9FLAO</name>
<dbReference type="AlphaFoldDB" id="A0A7H0VEG8"/>
<dbReference type="Proteomes" id="UP000516305">
    <property type="component" value="Chromosome"/>
</dbReference>
<evidence type="ECO:0000313" key="2">
    <source>
        <dbReference type="Proteomes" id="UP000516305"/>
    </source>
</evidence>
<sequence length="165" mass="18069">MRKYLLWALVPLFMACQNTVQDKGQKLSFAMSGDMLFAGSNTLQGAGEINLQNLAENIDVKVDAIKSVKVSAAKVGLSPDHQKFTESVLLQVLSNNVEMASIGTLNPVPESGTLELSLAEDVDLKPYLEDDGMTWVLDINISEDYMDVMPAKGEVQLIIDYIDSK</sequence>
<dbReference type="RefSeq" id="WP_210758650.1">
    <property type="nucleotide sequence ID" value="NZ_CP060139.1"/>
</dbReference>
<reference evidence="1 2" key="1">
    <citation type="submission" date="2020-08" db="EMBL/GenBank/DDBJ databases">
        <title>Croceimicrobium hydrocarbonivorans gen. nov., sp. nov., a novel marine bacterium isolated from a bacterial consortium that degrades polyethylene terephthalate.</title>
        <authorList>
            <person name="Liu R."/>
        </authorList>
    </citation>
    <scope>NUCLEOTIDE SEQUENCE [LARGE SCALE GENOMIC DNA]</scope>
    <source>
        <strain evidence="1 2">A20-9</strain>
    </source>
</reference>
<accession>A0A7H0VEG8</accession>
<dbReference type="PROSITE" id="PS51257">
    <property type="entry name" value="PROKAR_LIPOPROTEIN"/>
    <property type="match status" value="1"/>
</dbReference>
<dbReference type="EMBL" id="CP060139">
    <property type="protein sequence ID" value="QNR24116.1"/>
    <property type="molecule type" value="Genomic_DNA"/>
</dbReference>
<evidence type="ECO:0000313" key="1">
    <source>
        <dbReference type="EMBL" id="QNR24116.1"/>
    </source>
</evidence>
<keyword evidence="2" id="KW-1185">Reference proteome</keyword>
<proteinExistence type="predicted"/>
<protein>
    <submittedName>
        <fullName evidence="1">Uncharacterized protein</fullName>
    </submittedName>
</protein>
<dbReference type="KEGG" id="chyd:H4K34_17360"/>
<gene>
    <name evidence="1" type="ORF">H4K34_17360</name>
</gene>